<evidence type="ECO:0000256" key="2">
    <source>
        <dbReference type="SAM" id="SignalP"/>
    </source>
</evidence>
<dbReference type="Gramene" id="Pp3c1_30870V3.1">
    <property type="protein sequence ID" value="Pp3c1_30870V3.1"/>
    <property type="gene ID" value="Pp3c1_30870"/>
</dbReference>
<sequence>MGLACNPSRSARMARTVTTSTLLCVFLVVLLVSTPCYAARTLRDSDRSLAAEDYELERRASNWSEQASGDDSVPTSSNASKHRKWVRYQEQLMFLQNDYGEIVAAANPSPVYDPTYP</sequence>
<gene>
    <name evidence="4" type="primary">LOC112281538</name>
    <name evidence="3" type="ORF">PHYPA_001411</name>
</gene>
<accession>A0A2K1LAD3</accession>
<dbReference type="RefSeq" id="XP_024373959.1">
    <property type="nucleotide sequence ID" value="XM_024518191.2"/>
</dbReference>
<reference evidence="3 5" key="1">
    <citation type="journal article" date="2008" name="Science">
        <title>The Physcomitrella genome reveals evolutionary insights into the conquest of land by plants.</title>
        <authorList>
            <person name="Rensing S."/>
            <person name="Lang D."/>
            <person name="Zimmer A."/>
            <person name="Terry A."/>
            <person name="Salamov A."/>
            <person name="Shapiro H."/>
            <person name="Nishiyama T."/>
            <person name="Perroud P.-F."/>
            <person name="Lindquist E."/>
            <person name="Kamisugi Y."/>
            <person name="Tanahashi T."/>
            <person name="Sakakibara K."/>
            <person name="Fujita T."/>
            <person name="Oishi K."/>
            <person name="Shin-I T."/>
            <person name="Kuroki Y."/>
            <person name="Toyoda A."/>
            <person name="Suzuki Y."/>
            <person name="Hashimoto A."/>
            <person name="Yamaguchi K."/>
            <person name="Sugano A."/>
            <person name="Kohara Y."/>
            <person name="Fujiyama A."/>
            <person name="Anterola A."/>
            <person name="Aoki S."/>
            <person name="Ashton N."/>
            <person name="Barbazuk W.B."/>
            <person name="Barker E."/>
            <person name="Bennetzen J."/>
            <person name="Bezanilla M."/>
            <person name="Blankenship R."/>
            <person name="Cho S.H."/>
            <person name="Dutcher S."/>
            <person name="Estelle M."/>
            <person name="Fawcett J.A."/>
            <person name="Gundlach H."/>
            <person name="Hanada K."/>
            <person name="Heyl A."/>
            <person name="Hicks K.A."/>
            <person name="Hugh J."/>
            <person name="Lohr M."/>
            <person name="Mayer K."/>
            <person name="Melkozernov A."/>
            <person name="Murata T."/>
            <person name="Nelson D."/>
            <person name="Pils B."/>
            <person name="Prigge M."/>
            <person name="Reiss B."/>
            <person name="Renner T."/>
            <person name="Rombauts S."/>
            <person name="Rushton P."/>
            <person name="Sanderfoot A."/>
            <person name="Schween G."/>
            <person name="Shiu S.-H."/>
            <person name="Stueber K."/>
            <person name="Theodoulou F.L."/>
            <person name="Tu H."/>
            <person name="Van de Peer Y."/>
            <person name="Verrier P.J."/>
            <person name="Waters E."/>
            <person name="Wood A."/>
            <person name="Yang L."/>
            <person name="Cove D."/>
            <person name="Cuming A."/>
            <person name="Hasebe M."/>
            <person name="Lucas S."/>
            <person name="Mishler D.B."/>
            <person name="Reski R."/>
            <person name="Grigoriev I."/>
            <person name="Quatrano R.S."/>
            <person name="Boore J.L."/>
        </authorList>
    </citation>
    <scope>NUCLEOTIDE SEQUENCE [LARGE SCALE GENOMIC DNA]</scope>
    <source>
        <strain evidence="4 5">cv. Gransden 2004</strain>
    </source>
</reference>
<protein>
    <submittedName>
        <fullName evidence="3 4">Uncharacterized protein</fullName>
    </submittedName>
</protein>
<reference evidence="4" key="3">
    <citation type="submission" date="2020-12" db="UniProtKB">
        <authorList>
            <consortium name="EnsemblPlants"/>
        </authorList>
    </citation>
    <scope>IDENTIFICATION</scope>
</reference>
<dbReference type="Gramene" id="Pp3c1_30870V3.2">
    <property type="protein sequence ID" value="Pp3c1_30870V3.2"/>
    <property type="gene ID" value="Pp3c1_30870"/>
</dbReference>
<keyword evidence="5" id="KW-1185">Reference proteome</keyword>
<dbReference type="EnsemblPlants" id="Pp3c1_30870V3.2">
    <property type="protein sequence ID" value="Pp3c1_30870V3.2"/>
    <property type="gene ID" value="Pp3c1_30870"/>
</dbReference>
<feature type="compositionally biased region" description="Polar residues" evidence="1">
    <location>
        <begin position="61"/>
        <end position="79"/>
    </location>
</feature>
<evidence type="ECO:0000313" key="4">
    <source>
        <dbReference type="EnsemblPlants" id="Pp3c1_30870V3.1"/>
    </source>
</evidence>
<feature type="signal peptide" evidence="2">
    <location>
        <begin position="1"/>
        <end position="38"/>
    </location>
</feature>
<evidence type="ECO:0000313" key="3">
    <source>
        <dbReference type="EMBL" id="PNR62986.1"/>
    </source>
</evidence>
<name>A0A2K1LAD3_PHYPA</name>
<evidence type="ECO:0000313" key="5">
    <source>
        <dbReference type="Proteomes" id="UP000006727"/>
    </source>
</evidence>
<dbReference type="Proteomes" id="UP000006727">
    <property type="component" value="Chromosome 1"/>
</dbReference>
<dbReference type="EnsemblPlants" id="Pp3c1_30870V3.1">
    <property type="protein sequence ID" value="Pp3c1_30870V3.1"/>
    <property type="gene ID" value="Pp3c1_30870"/>
</dbReference>
<dbReference type="GeneID" id="112281538"/>
<dbReference type="KEGG" id="ppp:112281538"/>
<dbReference type="EMBL" id="ABEU02000001">
    <property type="protein sequence ID" value="PNR62986.1"/>
    <property type="molecule type" value="Genomic_DNA"/>
</dbReference>
<proteinExistence type="predicted"/>
<keyword evidence="2" id="KW-0732">Signal</keyword>
<dbReference type="AlphaFoldDB" id="A0A2K1LAD3"/>
<feature type="chain" id="PRO_5043158445" evidence="2">
    <location>
        <begin position="39"/>
        <end position="117"/>
    </location>
</feature>
<evidence type="ECO:0000256" key="1">
    <source>
        <dbReference type="SAM" id="MobiDB-lite"/>
    </source>
</evidence>
<reference evidence="3 5" key="2">
    <citation type="journal article" date="2018" name="Plant J.">
        <title>The Physcomitrella patens chromosome-scale assembly reveals moss genome structure and evolution.</title>
        <authorList>
            <person name="Lang D."/>
            <person name="Ullrich K.K."/>
            <person name="Murat F."/>
            <person name="Fuchs J."/>
            <person name="Jenkins J."/>
            <person name="Haas F.B."/>
            <person name="Piednoel M."/>
            <person name="Gundlach H."/>
            <person name="Van Bel M."/>
            <person name="Meyberg R."/>
            <person name="Vives C."/>
            <person name="Morata J."/>
            <person name="Symeonidi A."/>
            <person name="Hiss M."/>
            <person name="Muchero W."/>
            <person name="Kamisugi Y."/>
            <person name="Saleh O."/>
            <person name="Blanc G."/>
            <person name="Decker E.L."/>
            <person name="van Gessel N."/>
            <person name="Grimwood J."/>
            <person name="Hayes R.D."/>
            <person name="Graham S.W."/>
            <person name="Gunter L.E."/>
            <person name="McDaniel S.F."/>
            <person name="Hoernstein S.N.W."/>
            <person name="Larsson A."/>
            <person name="Li F.W."/>
            <person name="Perroud P.F."/>
            <person name="Phillips J."/>
            <person name="Ranjan P."/>
            <person name="Rokshar D.S."/>
            <person name="Rothfels C.J."/>
            <person name="Schneider L."/>
            <person name="Shu S."/>
            <person name="Stevenson D.W."/>
            <person name="Thummler F."/>
            <person name="Tillich M."/>
            <person name="Villarreal Aguilar J.C."/>
            <person name="Widiez T."/>
            <person name="Wong G.K."/>
            <person name="Wymore A."/>
            <person name="Zhang Y."/>
            <person name="Zimmer A.D."/>
            <person name="Quatrano R.S."/>
            <person name="Mayer K.F.X."/>
            <person name="Goodstein D."/>
            <person name="Casacuberta J.M."/>
            <person name="Vandepoele K."/>
            <person name="Reski R."/>
            <person name="Cuming A.C."/>
            <person name="Tuskan G.A."/>
            <person name="Maumus F."/>
            <person name="Salse J."/>
            <person name="Schmutz J."/>
            <person name="Rensing S.A."/>
        </authorList>
    </citation>
    <scope>NUCLEOTIDE SEQUENCE [LARGE SCALE GENOMIC DNA]</scope>
    <source>
        <strain evidence="4 5">cv. Gransden 2004</strain>
    </source>
</reference>
<feature type="region of interest" description="Disordered" evidence="1">
    <location>
        <begin position="59"/>
        <end position="81"/>
    </location>
</feature>
<organism evidence="3">
    <name type="scientific">Physcomitrium patens</name>
    <name type="common">Spreading-leaved earth moss</name>
    <name type="synonym">Physcomitrella patens</name>
    <dbReference type="NCBI Taxonomy" id="3218"/>
    <lineage>
        <taxon>Eukaryota</taxon>
        <taxon>Viridiplantae</taxon>
        <taxon>Streptophyta</taxon>
        <taxon>Embryophyta</taxon>
        <taxon>Bryophyta</taxon>
        <taxon>Bryophytina</taxon>
        <taxon>Bryopsida</taxon>
        <taxon>Funariidae</taxon>
        <taxon>Funariales</taxon>
        <taxon>Funariaceae</taxon>
        <taxon>Physcomitrium</taxon>
    </lineage>
</organism>